<dbReference type="Proteomes" id="UP001314170">
    <property type="component" value="Unassembled WGS sequence"/>
</dbReference>
<organism evidence="1 2">
    <name type="scientific">Dovyalis caffra</name>
    <dbReference type="NCBI Taxonomy" id="77055"/>
    <lineage>
        <taxon>Eukaryota</taxon>
        <taxon>Viridiplantae</taxon>
        <taxon>Streptophyta</taxon>
        <taxon>Embryophyta</taxon>
        <taxon>Tracheophyta</taxon>
        <taxon>Spermatophyta</taxon>
        <taxon>Magnoliopsida</taxon>
        <taxon>eudicotyledons</taxon>
        <taxon>Gunneridae</taxon>
        <taxon>Pentapetalae</taxon>
        <taxon>rosids</taxon>
        <taxon>fabids</taxon>
        <taxon>Malpighiales</taxon>
        <taxon>Salicaceae</taxon>
        <taxon>Flacourtieae</taxon>
        <taxon>Dovyalis</taxon>
    </lineage>
</organism>
<protein>
    <submittedName>
        <fullName evidence="1">Uncharacterized protein</fullName>
    </submittedName>
</protein>
<accession>A0AAV1SGR2</accession>
<sequence length="58" mass="6565">MEDQNMAFGLITALMSTKPDFGVRQAQRLALSNMGSVFAKLRLQYKQLEPADYANRLD</sequence>
<gene>
    <name evidence="1" type="ORF">DCAF_LOCUS21733</name>
</gene>
<evidence type="ECO:0000313" key="2">
    <source>
        <dbReference type="Proteomes" id="UP001314170"/>
    </source>
</evidence>
<keyword evidence="2" id="KW-1185">Reference proteome</keyword>
<reference evidence="1 2" key="1">
    <citation type="submission" date="2024-01" db="EMBL/GenBank/DDBJ databases">
        <authorList>
            <person name="Waweru B."/>
        </authorList>
    </citation>
    <scope>NUCLEOTIDE SEQUENCE [LARGE SCALE GENOMIC DNA]</scope>
</reference>
<evidence type="ECO:0000313" key="1">
    <source>
        <dbReference type="EMBL" id="CAK7349024.1"/>
    </source>
</evidence>
<dbReference type="EMBL" id="CAWUPB010001173">
    <property type="protein sequence ID" value="CAK7349024.1"/>
    <property type="molecule type" value="Genomic_DNA"/>
</dbReference>
<name>A0AAV1SGR2_9ROSI</name>
<proteinExistence type="predicted"/>
<dbReference type="AlphaFoldDB" id="A0AAV1SGR2"/>
<comment type="caution">
    <text evidence="1">The sequence shown here is derived from an EMBL/GenBank/DDBJ whole genome shotgun (WGS) entry which is preliminary data.</text>
</comment>